<dbReference type="SUPFAM" id="SSF56935">
    <property type="entry name" value="Porins"/>
    <property type="match status" value="1"/>
</dbReference>
<keyword evidence="3" id="KW-1185">Reference proteome</keyword>
<evidence type="ECO:0008006" key="4">
    <source>
        <dbReference type="Google" id="ProtNLM"/>
    </source>
</evidence>
<comment type="caution">
    <text evidence="2">The sequence shown here is derived from an EMBL/GenBank/DDBJ whole genome shotgun (WGS) entry which is preliminary data.</text>
</comment>
<feature type="signal peptide" evidence="1">
    <location>
        <begin position="1"/>
        <end position="25"/>
    </location>
</feature>
<proteinExistence type="predicted"/>
<dbReference type="RefSeq" id="WP_407030169.1">
    <property type="nucleotide sequence ID" value="NZ_JAQGEF010000003.1"/>
</dbReference>
<protein>
    <recommendedName>
        <fullName evidence="4">TonB-dependent receptor</fullName>
    </recommendedName>
</protein>
<organism evidence="2 3">
    <name type="scientific">Polluticaenibacter yanchengensis</name>
    <dbReference type="NCBI Taxonomy" id="3014562"/>
    <lineage>
        <taxon>Bacteria</taxon>
        <taxon>Pseudomonadati</taxon>
        <taxon>Bacteroidota</taxon>
        <taxon>Chitinophagia</taxon>
        <taxon>Chitinophagales</taxon>
        <taxon>Chitinophagaceae</taxon>
        <taxon>Polluticaenibacter</taxon>
    </lineage>
</organism>
<evidence type="ECO:0000256" key="1">
    <source>
        <dbReference type="SAM" id="SignalP"/>
    </source>
</evidence>
<dbReference type="EMBL" id="JAQGEF010000003">
    <property type="protein sequence ID" value="MDA3613839.1"/>
    <property type="molecule type" value="Genomic_DNA"/>
</dbReference>
<reference evidence="2 3" key="1">
    <citation type="submission" date="2022-12" db="EMBL/GenBank/DDBJ databases">
        <title>Chitinophagaceae gen. sp. nov., a new member of the family Chitinophagaceae, isolated from soil in a chemical factory.</title>
        <authorList>
            <person name="Ke Z."/>
        </authorList>
    </citation>
    <scope>NUCLEOTIDE SEQUENCE [LARGE SCALE GENOMIC DNA]</scope>
    <source>
        <strain evidence="2 3">LY-5</strain>
    </source>
</reference>
<accession>A0ABT4UG56</accession>
<keyword evidence="1" id="KW-0732">Signal</keyword>
<dbReference type="Proteomes" id="UP001210231">
    <property type="component" value="Unassembled WGS sequence"/>
</dbReference>
<feature type="chain" id="PRO_5046822159" description="TonB-dependent receptor" evidence="1">
    <location>
        <begin position="26"/>
        <end position="542"/>
    </location>
</feature>
<evidence type="ECO:0000313" key="3">
    <source>
        <dbReference type="Proteomes" id="UP001210231"/>
    </source>
</evidence>
<evidence type="ECO:0000313" key="2">
    <source>
        <dbReference type="EMBL" id="MDA3613839.1"/>
    </source>
</evidence>
<name>A0ABT4UG56_9BACT</name>
<gene>
    <name evidence="2" type="ORF">O3P16_03390</name>
</gene>
<sequence>MYLKKNIAVLAFSLSLYSVPQIIFAQDTQKTIEITSQFKPSLMPASKIGFTATPAPIDSVRPRLQYNIPVQNLSFNFYPAPLKPLAYESDNTEPTSVNKNYVKAGFGNFGTPYLKGAMSFGDGVKSNSMLEGNFTRSKGKLPNQQFAQWGIKGHHAQAISNSQELYLNAGLSGLNVRKYGLIDQEADADILKNSFNSINLNATFTNQVEKDAAVYYSPSVDINFMGGSRSATDIYAAFSAPFEKKMNEDLSVLLGLKGSVSKFKAGDASFSNNLFMLSLAGKFNIGDNIRVKAGVIPSWSKSEFKLLPDIQTDFLISGSDFIFQAGWQGYYKEQSFQTLVKTNPWIEYQSYDVRNTLYNEFYGAFKAVVDNHLSFRVKAGYAKINNMSLFANHYALNNRYYVVNEANMNVFSIAGELSYIKADDFQWFNTLKFNKYGGIDIVPDAYGLLPMEFSSNARAKIMKGLYAKADLYGFGGTWYNKFDATSGKLKAGYDLNLGAELNIKSNFDVWLQFSNVFNNKYQRFNLYQNLGFQVMGGIIYRF</sequence>